<dbReference type="Pfam" id="PF01081">
    <property type="entry name" value="Aldolase"/>
    <property type="match status" value="1"/>
</dbReference>
<evidence type="ECO:0000313" key="8">
    <source>
        <dbReference type="EMBL" id="PKY98732.1"/>
    </source>
</evidence>
<dbReference type="EC" id="4.1.2.14" evidence="5"/>
<evidence type="ECO:0000256" key="1">
    <source>
        <dbReference type="ARBA" id="ARBA00000654"/>
    </source>
</evidence>
<comment type="catalytic activity">
    <reaction evidence="1">
        <text>2-dehydro-3-deoxy-6-phospho-D-gluconate = D-glyceraldehyde 3-phosphate + pyruvate</text>
        <dbReference type="Rhea" id="RHEA:17089"/>
        <dbReference type="ChEBI" id="CHEBI:15361"/>
        <dbReference type="ChEBI" id="CHEBI:57569"/>
        <dbReference type="ChEBI" id="CHEBI:59776"/>
        <dbReference type="EC" id="4.1.2.14"/>
    </reaction>
</comment>
<dbReference type="Gene3D" id="3.20.20.70">
    <property type="entry name" value="Aldolase class I"/>
    <property type="match status" value="1"/>
</dbReference>
<evidence type="ECO:0000256" key="6">
    <source>
        <dbReference type="ARBA" id="ARBA00023239"/>
    </source>
</evidence>
<evidence type="ECO:0000256" key="5">
    <source>
        <dbReference type="ARBA" id="ARBA00013063"/>
    </source>
</evidence>
<dbReference type="PANTHER" id="PTHR30246">
    <property type="entry name" value="2-KETO-3-DEOXY-6-PHOSPHOGLUCONATE ALDOLASE"/>
    <property type="match status" value="1"/>
</dbReference>
<dbReference type="AlphaFoldDB" id="A0A2I1KSY1"/>
<protein>
    <recommendedName>
        <fullName evidence="5">2-dehydro-3-deoxy-phosphogluconate aldolase</fullName>
        <ecNumber evidence="5">4.1.2.14</ecNumber>
    </recommendedName>
</protein>
<dbReference type="CDD" id="cd00452">
    <property type="entry name" value="KDPG_aldolase"/>
    <property type="match status" value="1"/>
</dbReference>
<keyword evidence="7" id="KW-0119">Carbohydrate metabolism</keyword>
<comment type="subunit">
    <text evidence="4">Homotrimer.</text>
</comment>
<evidence type="ECO:0000256" key="7">
    <source>
        <dbReference type="ARBA" id="ARBA00023277"/>
    </source>
</evidence>
<dbReference type="SUPFAM" id="SSF51569">
    <property type="entry name" value="Aldolase"/>
    <property type="match status" value="1"/>
</dbReference>
<dbReference type="GeneID" id="81708578"/>
<gene>
    <name evidence="8" type="ORF">CYJ26_06490</name>
</gene>
<comment type="similarity">
    <text evidence="3">Belongs to the KHG/KDPG aldolase family.</text>
</comment>
<evidence type="ECO:0000313" key="9">
    <source>
        <dbReference type="Proteomes" id="UP000234778"/>
    </source>
</evidence>
<dbReference type="NCBIfam" id="TIGR01182">
    <property type="entry name" value="eda"/>
    <property type="match status" value="1"/>
</dbReference>
<dbReference type="Proteomes" id="UP000234778">
    <property type="component" value="Unassembled WGS sequence"/>
</dbReference>
<dbReference type="RefSeq" id="WP_101638155.1">
    <property type="nucleotide sequence ID" value="NZ_CP136961.1"/>
</dbReference>
<dbReference type="PANTHER" id="PTHR30246:SF1">
    <property type="entry name" value="2-DEHYDRO-3-DEOXY-6-PHOSPHOGALACTONATE ALDOLASE-RELATED"/>
    <property type="match status" value="1"/>
</dbReference>
<dbReference type="InterPro" id="IPR000887">
    <property type="entry name" value="Aldlse_KDPG_KHG"/>
</dbReference>
<sequence length="228" mass="23051">MSAQSKQSPQPVQPSASDAATSTVDAVMSAAPVIPVIVVNDADRAVPLAQALVRGGITSLEITLRTPAGLEAIRTVAAEVPQARVGAGTVLSPADVEACAEVGATFLVSPGTTPALLDAMVTSGLAVLPGVSGPAELMSVLERGLTRAKLFPASVVGGPAMLRALGGPFPDVRFCPTGGVSPSNARDYLSLGNVACVGGSWLTPRDAVEAGDWDHIEELARRAAALRP</sequence>
<organism evidence="8 9">
    <name type="scientific">Actinomyces urogenitalis</name>
    <dbReference type="NCBI Taxonomy" id="103621"/>
    <lineage>
        <taxon>Bacteria</taxon>
        <taxon>Bacillati</taxon>
        <taxon>Actinomycetota</taxon>
        <taxon>Actinomycetes</taxon>
        <taxon>Actinomycetales</taxon>
        <taxon>Actinomycetaceae</taxon>
        <taxon>Actinomyces</taxon>
    </lineage>
</organism>
<accession>A0A2I1KSY1</accession>
<dbReference type="GO" id="GO:0008675">
    <property type="term" value="F:2-dehydro-3-deoxy-phosphogluconate aldolase activity"/>
    <property type="evidence" value="ECO:0007669"/>
    <property type="project" value="UniProtKB-EC"/>
</dbReference>
<dbReference type="InterPro" id="IPR031337">
    <property type="entry name" value="KDPG/KHG_AS_1"/>
</dbReference>
<comment type="caution">
    <text evidence="8">The sequence shown here is derived from an EMBL/GenBank/DDBJ whole genome shotgun (WGS) entry which is preliminary data.</text>
</comment>
<dbReference type="PROSITE" id="PS00159">
    <property type="entry name" value="ALDOLASE_KDPG_KHG_1"/>
    <property type="match status" value="1"/>
</dbReference>
<reference evidence="8 9" key="1">
    <citation type="submission" date="2017-12" db="EMBL/GenBank/DDBJ databases">
        <title>Phylogenetic diversity of female urinary microbiome.</title>
        <authorList>
            <person name="Thomas-White K."/>
            <person name="Wolfe A.J."/>
        </authorList>
    </citation>
    <scope>NUCLEOTIDE SEQUENCE [LARGE SCALE GENOMIC DNA]</scope>
    <source>
        <strain evidence="8 9">UMB0319</strain>
    </source>
</reference>
<comment type="pathway">
    <text evidence="2">Carbohydrate acid metabolism; 2-dehydro-3-deoxy-D-gluconate degradation; D-glyceraldehyde 3-phosphate and pyruvate from 2-dehydro-3-deoxy-D-gluconate: step 2/2.</text>
</comment>
<proteinExistence type="inferred from homology"/>
<evidence type="ECO:0000256" key="3">
    <source>
        <dbReference type="ARBA" id="ARBA00006906"/>
    </source>
</evidence>
<name>A0A2I1KSY1_9ACTO</name>
<keyword evidence="6 8" id="KW-0456">Lyase</keyword>
<evidence type="ECO:0000256" key="2">
    <source>
        <dbReference type="ARBA" id="ARBA00004736"/>
    </source>
</evidence>
<dbReference type="InterPro" id="IPR013785">
    <property type="entry name" value="Aldolase_TIM"/>
</dbReference>
<dbReference type="NCBIfam" id="NF004325">
    <property type="entry name" value="PRK05718.1"/>
    <property type="match status" value="1"/>
</dbReference>
<dbReference type="EMBL" id="PKHA01000005">
    <property type="protein sequence ID" value="PKY98732.1"/>
    <property type="molecule type" value="Genomic_DNA"/>
</dbReference>
<evidence type="ECO:0000256" key="4">
    <source>
        <dbReference type="ARBA" id="ARBA00011233"/>
    </source>
</evidence>